<organism evidence="1">
    <name type="scientific">Physcomitrium patens</name>
    <name type="common">Spreading-leaved earth moss</name>
    <name type="synonym">Physcomitrella patens</name>
    <dbReference type="NCBI Taxonomy" id="3218"/>
    <lineage>
        <taxon>Eukaryota</taxon>
        <taxon>Viridiplantae</taxon>
        <taxon>Streptophyta</taxon>
        <taxon>Embryophyta</taxon>
        <taxon>Bryophyta</taxon>
        <taxon>Bryophytina</taxon>
        <taxon>Bryopsida</taxon>
        <taxon>Funariidae</taxon>
        <taxon>Funariales</taxon>
        <taxon>Funariaceae</taxon>
        <taxon>Physcomitrium</taxon>
    </lineage>
</organism>
<name>A0A2K1IQY0_PHYPA</name>
<dbReference type="InParanoid" id="A0A2K1IQY0"/>
<proteinExistence type="predicted"/>
<dbReference type="Proteomes" id="UP000006727">
    <property type="component" value="Chromosome 21"/>
</dbReference>
<protein>
    <submittedName>
        <fullName evidence="1 2">Uncharacterized protein</fullName>
    </submittedName>
</protein>
<dbReference type="AlphaFoldDB" id="A0A2K1IQY0"/>
<reference evidence="1 3" key="1">
    <citation type="journal article" date="2008" name="Science">
        <title>The Physcomitrella genome reveals evolutionary insights into the conquest of land by plants.</title>
        <authorList>
            <person name="Rensing S."/>
            <person name="Lang D."/>
            <person name="Zimmer A."/>
            <person name="Terry A."/>
            <person name="Salamov A."/>
            <person name="Shapiro H."/>
            <person name="Nishiyama T."/>
            <person name="Perroud P.-F."/>
            <person name="Lindquist E."/>
            <person name="Kamisugi Y."/>
            <person name="Tanahashi T."/>
            <person name="Sakakibara K."/>
            <person name="Fujita T."/>
            <person name="Oishi K."/>
            <person name="Shin-I T."/>
            <person name="Kuroki Y."/>
            <person name="Toyoda A."/>
            <person name="Suzuki Y."/>
            <person name="Hashimoto A."/>
            <person name="Yamaguchi K."/>
            <person name="Sugano A."/>
            <person name="Kohara Y."/>
            <person name="Fujiyama A."/>
            <person name="Anterola A."/>
            <person name="Aoki S."/>
            <person name="Ashton N."/>
            <person name="Barbazuk W.B."/>
            <person name="Barker E."/>
            <person name="Bennetzen J."/>
            <person name="Bezanilla M."/>
            <person name="Blankenship R."/>
            <person name="Cho S.H."/>
            <person name="Dutcher S."/>
            <person name="Estelle M."/>
            <person name="Fawcett J.A."/>
            <person name="Gundlach H."/>
            <person name="Hanada K."/>
            <person name="Heyl A."/>
            <person name="Hicks K.A."/>
            <person name="Hugh J."/>
            <person name="Lohr M."/>
            <person name="Mayer K."/>
            <person name="Melkozernov A."/>
            <person name="Murata T."/>
            <person name="Nelson D."/>
            <person name="Pils B."/>
            <person name="Prigge M."/>
            <person name="Reiss B."/>
            <person name="Renner T."/>
            <person name="Rombauts S."/>
            <person name="Rushton P."/>
            <person name="Sanderfoot A."/>
            <person name="Schween G."/>
            <person name="Shiu S.-H."/>
            <person name="Stueber K."/>
            <person name="Theodoulou F.L."/>
            <person name="Tu H."/>
            <person name="Van de Peer Y."/>
            <person name="Verrier P.J."/>
            <person name="Waters E."/>
            <person name="Wood A."/>
            <person name="Yang L."/>
            <person name="Cove D."/>
            <person name="Cuming A."/>
            <person name="Hasebe M."/>
            <person name="Lucas S."/>
            <person name="Mishler D.B."/>
            <person name="Reski R."/>
            <person name="Grigoriev I."/>
            <person name="Quatrano R.S."/>
            <person name="Boore J.L."/>
        </authorList>
    </citation>
    <scope>NUCLEOTIDE SEQUENCE [LARGE SCALE GENOMIC DNA]</scope>
    <source>
        <strain evidence="2 3">cv. Gransden 2004</strain>
    </source>
</reference>
<reference evidence="1 3" key="2">
    <citation type="journal article" date="2018" name="Plant J.">
        <title>The Physcomitrella patens chromosome-scale assembly reveals moss genome structure and evolution.</title>
        <authorList>
            <person name="Lang D."/>
            <person name="Ullrich K.K."/>
            <person name="Murat F."/>
            <person name="Fuchs J."/>
            <person name="Jenkins J."/>
            <person name="Haas F.B."/>
            <person name="Piednoel M."/>
            <person name="Gundlach H."/>
            <person name="Van Bel M."/>
            <person name="Meyberg R."/>
            <person name="Vives C."/>
            <person name="Morata J."/>
            <person name="Symeonidi A."/>
            <person name="Hiss M."/>
            <person name="Muchero W."/>
            <person name="Kamisugi Y."/>
            <person name="Saleh O."/>
            <person name="Blanc G."/>
            <person name="Decker E.L."/>
            <person name="van Gessel N."/>
            <person name="Grimwood J."/>
            <person name="Hayes R.D."/>
            <person name="Graham S.W."/>
            <person name="Gunter L.E."/>
            <person name="McDaniel S.F."/>
            <person name="Hoernstein S.N.W."/>
            <person name="Larsson A."/>
            <person name="Li F.W."/>
            <person name="Perroud P.F."/>
            <person name="Phillips J."/>
            <person name="Ranjan P."/>
            <person name="Rokshar D.S."/>
            <person name="Rothfels C.J."/>
            <person name="Schneider L."/>
            <person name="Shu S."/>
            <person name="Stevenson D.W."/>
            <person name="Thummler F."/>
            <person name="Tillich M."/>
            <person name="Villarreal Aguilar J.C."/>
            <person name="Widiez T."/>
            <person name="Wong G.K."/>
            <person name="Wymore A."/>
            <person name="Zhang Y."/>
            <person name="Zimmer A.D."/>
            <person name="Quatrano R.S."/>
            <person name="Mayer K.F.X."/>
            <person name="Goodstein D."/>
            <person name="Casacuberta J.M."/>
            <person name="Vandepoele K."/>
            <person name="Reski R."/>
            <person name="Cuming A.C."/>
            <person name="Tuskan G.A."/>
            <person name="Maumus F."/>
            <person name="Salse J."/>
            <person name="Schmutz J."/>
            <person name="Rensing S.A."/>
        </authorList>
    </citation>
    <scope>NUCLEOTIDE SEQUENCE [LARGE SCALE GENOMIC DNA]</scope>
    <source>
        <strain evidence="2 3">cv. Gransden 2004</strain>
    </source>
</reference>
<sequence>MLKKGSLLVLCEKLLSTGIQLQFGLCSYLFLFFSCERCPVLSFRVVYFMEHNPVITIQSKSFCSGQKLKVFATRNHRKGIVDNVSSKFFEYVDPVESKFLNWRWQSSLIRKMNLRIVTSSAIASLPLMLMPTSVKHARVHAQATMC</sequence>
<dbReference type="EnsemblPlants" id="Pp3c21_6219V3.1">
    <property type="protein sequence ID" value="Pp3c21_6219V3.1"/>
    <property type="gene ID" value="Pp3c21_6219"/>
</dbReference>
<dbReference type="EMBL" id="ABEU02000021">
    <property type="protein sequence ID" value="PNR31667.1"/>
    <property type="molecule type" value="Genomic_DNA"/>
</dbReference>
<accession>A0A2K1IQY0</accession>
<keyword evidence="3" id="KW-1185">Reference proteome</keyword>
<dbReference type="PROSITE" id="PS51257">
    <property type="entry name" value="PROKAR_LIPOPROTEIN"/>
    <property type="match status" value="1"/>
</dbReference>
<evidence type="ECO:0000313" key="3">
    <source>
        <dbReference type="Proteomes" id="UP000006727"/>
    </source>
</evidence>
<evidence type="ECO:0000313" key="1">
    <source>
        <dbReference type="EMBL" id="PNR31667.1"/>
    </source>
</evidence>
<evidence type="ECO:0000313" key="2">
    <source>
        <dbReference type="EnsemblPlants" id="Pp3c21_6219V3.1"/>
    </source>
</evidence>
<reference evidence="2" key="3">
    <citation type="submission" date="2020-12" db="UniProtKB">
        <authorList>
            <consortium name="EnsemblPlants"/>
        </authorList>
    </citation>
    <scope>IDENTIFICATION</scope>
</reference>
<dbReference type="Gramene" id="Pp3c21_6219V3.1">
    <property type="protein sequence ID" value="Pp3c21_6219V3.1"/>
    <property type="gene ID" value="Pp3c21_6219"/>
</dbReference>
<gene>
    <name evidence="1" type="ORF">PHYPA_025788</name>
</gene>